<feature type="transmembrane region" description="Helical" evidence="10">
    <location>
        <begin position="12"/>
        <end position="32"/>
    </location>
</feature>
<keyword evidence="6" id="KW-0378">Hydrolase</keyword>
<evidence type="ECO:0000256" key="1">
    <source>
        <dbReference type="ARBA" id="ARBA00001947"/>
    </source>
</evidence>
<feature type="transmembrane region" description="Helical" evidence="10">
    <location>
        <begin position="206"/>
        <end position="227"/>
    </location>
</feature>
<evidence type="ECO:0000256" key="9">
    <source>
        <dbReference type="ARBA" id="ARBA00023136"/>
    </source>
</evidence>
<keyword evidence="9 10" id="KW-0472">Membrane</keyword>
<evidence type="ECO:0000313" key="12">
    <source>
        <dbReference type="EMBL" id="SHK50822.1"/>
    </source>
</evidence>
<evidence type="ECO:0000256" key="5">
    <source>
        <dbReference type="ARBA" id="ARBA00022692"/>
    </source>
</evidence>
<organism evidence="12 13">
    <name type="scientific">Reichenbachiella agariperforans</name>
    <dbReference type="NCBI Taxonomy" id="156994"/>
    <lineage>
        <taxon>Bacteria</taxon>
        <taxon>Pseudomonadati</taxon>
        <taxon>Bacteroidota</taxon>
        <taxon>Cytophagia</taxon>
        <taxon>Cytophagales</taxon>
        <taxon>Reichenbachiellaceae</taxon>
        <taxon>Reichenbachiella</taxon>
    </lineage>
</organism>
<dbReference type="GO" id="GO:0016020">
    <property type="term" value="C:membrane"/>
    <property type="evidence" value="ECO:0007669"/>
    <property type="project" value="UniProtKB-SubCell"/>
</dbReference>
<comment type="similarity">
    <text evidence="3">Belongs to the peptidase M50B family.</text>
</comment>
<feature type="transmembrane region" description="Helical" evidence="10">
    <location>
        <begin position="85"/>
        <end position="106"/>
    </location>
</feature>
<feature type="domain" description="Peptidase M50" evidence="11">
    <location>
        <begin position="55"/>
        <end position="250"/>
    </location>
</feature>
<evidence type="ECO:0000256" key="4">
    <source>
        <dbReference type="ARBA" id="ARBA00022670"/>
    </source>
</evidence>
<feature type="transmembrane region" description="Helical" evidence="10">
    <location>
        <begin position="248"/>
        <end position="265"/>
    </location>
</feature>
<feature type="transmembrane region" description="Helical" evidence="10">
    <location>
        <begin position="44"/>
        <end position="65"/>
    </location>
</feature>
<evidence type="ECO:0000256" key="10">
    <source>
        <dbReference type="SAM" id="Phobius"/>
    </source>
</evidence>
<evidence type="ECO:0000313" key="13">
    <source>
        <dbReference type="Proteomes" id="UP000184474"/>
    </source>
</evidence>
<dbReference type="PANTHER" id="PTHR31412">
    <property type="entry name" value="ZINC METALLOPROTEASE EGY1"/>
    <property type="match status" value="1"/>
</dbReference>
<feature type="transmembrane region" description="Helical" evidence="10">
    <location>
        <begin position="323"/>
        <end position="344"/>
    </location>
</feature>
<evidence type="ECO:0000256" key="8">
    <source>
        <dbReference type="ARBA" id="ARBA00022989"/>
    </source>
</evidence>
<keyword evidence="4" id="KW-0645">Protease</keyword>
<dbReference type="GO" id="GO:0008233">
    <property type="term" value="F:peptidase activity"/>
    <property type="evidence" value="ECO:0007669"/>
    <property type="project" value="UniProtKB-KW"/>
</dbReference>
<evidence type="ECO:0000256" key="7">
    <source>
        <dbReference type="ARBA" id="ARBA00022946"/>
    </source>
</evidence>
<keyword evidence="5 10" id="KW-0812">Transmembrane</keyword>
<feature type="transmembrane region" description="Helical" evidence="10">
    <location>
        <begin position="118"/>
        <end position="141"/>
    </location>
</feature>
<proteinExistence type="inferred from homology"/>
<dbReference type="InterPro" id="IPR008915">
    <property type="entry name" value="Peptidase_M50"/>
</dbReference>
<dbReference type="STRING" id="156994.SAMN04488028_105246"/>
<dbReference type="EMBL" id="FRAA01000005">
    <property type="protein sequence ID" value="SHK50822.1"/>
    <property type="molecule type" value="Genomic_DNA"/>
</dbReference>
<reference evidence="13" key="1">
    <citation type="submission" date="2016-11" db="EMBL/GenBank/DDBJ databases">
        <authorList>
            <person name="Varghese N."/>
            <person name="Submissions S."/>
        </authorList>
    </citation>
    <scope>NUCLEOTIDE SEQUENCE [LARGE SCALE GENOMIC DNA]</scope>
    <source>
        <strain evidence="13">DSM 26134</strain>
    </source>
</reference>
<name>A0A1M6T1E2_REIAG</name>
<keyword evidence="7" id="KW-0809">Transit peptide</keyword>
<dbReference type="InterPro" id="IPR044838">
    <property type="entry name" value="EGY1-like"/>
</dbReference>
<evidence type="ECO:0000256" key="6">
    <source>
        <dbReference type="ARBA" id="ARBA00022801"/>
    </source>
</evidence>
<dbReference type="PANTHER" id="PTHR31412:SF0">
    <property type="entry name" value="ZINC METALLOPROTEASE EGY1, CHLOROPLASTIC-RELATED"/>
    <property type="match status" value="1"/>
</dbReference>
<dbReference type="GO" id="GO:0006508">
    <property type="term" value="P:proteolysis"/>
    <property type="evidence" value="ECO:0007669"/>
    <property type="project" value="UniProtKB-KW"/>
</dbReference>
<gene>
    <name evidence="12" type="ORF">SAMN04488028_105246</name>
</gene>
<evidence type="ECO:0000256" key="2">
    <source>
        <dbReference type="ARBA" id="ARBA00004141"/>
    </source>
</evidence>
<accession>A0A1M6T1E2</accession>
<dbReference type="AlphaFoldDB" id="A0A1M6T1E2"/>
<dbReference type="CDD" id="cd06160">
    <property type="entry name" value="S2P-M50_like_2"/>
    <property type="match status" value="1"/>
</dbReference>
<feature type="transmembrane region" description="Helical" evidence="10">
    <location>
        <begin position="300"/>
        <end position="317"/>
    </location>
</feature>
<keyword evidence="8 10" id="KW-1133">Transmembrane helix</keyword>
<protein>
    <submittedName>
        <fullName evidence="12">Peptidase family M50</fullName>
    </submittedName>
</protein>
<evidence type="ECO:0000256" key="3">
    <source>
        <dbReference type="ARBA" id="ARBA00007931"/>
    </source>
</evidence>
<comment type="subcellular location">
    <subcellularLocation>
        <location evidence="2">Membrane</location>
        <topology evidence="2">Multi-pass membrane protein</topology>
    </subcellularLocation>
</comment>
<feature type="transmembrane region" description="Helical" evidence="10">
    <location>
        <begin position="271"/>
        <end position="288"/>
    </location>
</feature>
<comment type="cofactor">
    <cofactor evidence="1">
        <name>Zn(2+)</name>
        <dbReference type="ChEBI" id="CHEBI:29105"/>
    </cofactor>
</comment>
<sequence length="436" mass="49634">MFNTEGKKQTYIQIGLFVLTLITTTISGAEWMSGKSLLYGEETVGWAEFMDGFSFSLTFLLILSVHEFGHYFMAQYHKVKVTLPYYIPFWLGFMGSPSIGTMGAFIKIKERVESRKKYFDIGIAGPLAGFVVAFFVLWYGFSNLPSMDYLYDIHPEYEQWGADYPAHAYQEEGMMVMVLGPNLLFSFFEEYVVSDVSLIPHSYELIHYPFLFAGYLALFFTALNLLPIGQLDGGHIMYGLIGSKNHRLFSKIFFLCFVYYAGLGLMSPFDVSAWMIDELIYFGFLYLCLHKFTERKTDRVMYALGVFAAQLLTVYFYPMVEGYAGWLLFSFVLGRVIGIYHPPVLIDRPLDVKRKILGWIAILVFILCFSPKPFDIIEPQRKEVKSDTPSILSLTNPSPYLTRMAIPYSLARASSSSMNSGEEMSVLDAPADGLKN</sequence>
<keyword evidence="13" id="KW-1185">Reference proteome</keyword>
<dbReference type="Proteomes" id="UP000184474">
    <property type="component" value="Unassembled WGS sequence"/>
</dbReference>
<evidence type="ECO:0000259" key="11">
    <source>
        <dbReference type="Pfam" id="PF02163"/>
    </source>
</evidence>
<dbReference type="Pfam" id="PF02163">
    <property type="entry name" value="Peptidase_M50"/>
    <property type="match status" value="1"/>
</dbReference>